<dbReference type="PANTHER" id="PTHR11236">
    <property type="entry name" value="AMINOBENZOATE/ANTHRANILATE SYNTHASE"/>
    <property type="match status" value="1"/>
</dbReference>
<dbReference type="PRINTS" id="PR00095">
    <property type="entry name" value="ANTSNTHASEI"/>
</dbReference>
<dbReference type="RefSeq" id="WP_226750954.1">
    <property type="nucleotide sequence ID" value="NZ_JAEINI020000004.1"/>
</dbReference>
<dbReference type="InterPro" id="IPR015890">
    <property type="entry name" value="Chorismate_C"/>
</dbReference>
<evidence type="ECO:0000259" key="4">
    <source>
        <dbReference type="Pfam" id="PF04715"/>
    </source>
</evidence>
<organism evidence="5 6">
    <name type="scientific">Alishewanella maricola</name>
    <dbReference type="NCBI Taxonomy" id="2795740"/>
    <lineage>
        <taxon>Bacteria</taxon>
        <taxon>Pseudomonadati</taxon>
        <taxon>Pseudomonadota</taxon>
        <taxon>Gammaproteobacteria</taxon>
        <taxon>Alteromonadales</taxon>
        <taxon>Alteromonadaceae</taxon>
        <taxon>Alishewanella</taxon>
    </lineage>
</organism>
<dbReference type="Pfam" id="PF04715">
    <property type="entry name" value="Anth_synt_I_N"/>
    <property type="match status" value="1"/>
</dbReference>
<dbReference type="GO" id="GO:0046820">
    <property type="term" value="F:4-amino-4-deoxychorismate synthase activity"/>
    <property type="evidence" value="ECO:0007669"/>
    <property type="project" value="UniProtKB-EC"/>
</dbReference>
<dbReference type="Proteomes" id="UP000633814">
    <property type="component" value="Unassembled WGS sequence"/>
</dbReference>
<evidence type="ECO:0000313" key="5">
    <source>
        <dbReference type="EMBL" id="MCB5226869.1"/>
    </source>
</evidence>
<evidence type="ECO:0000256" key="2">
    <source>
        <dbReference type="ARBA" id="ARBA00022679"/>
    </source>
</evidence>
<gene>
    <name evidence="5" type="primary">pabB</name>
    <name evidence="5" type="ORF">JAO78_008575</name>
</gene>
<reference evidence="5 6" key="1">
    <citation type="submission" date="2021-10" db="EMBL/GenBank/DDBJ databases">
        <title>Alishewanella koreense sp. nov. isolated from seawater of southwestern coast in South Korea and the proposal for the reclassification of Rheinheimera perlucida and Rheinheimera tuosuensis as Arsukibacterium perlucida and Arsukibacterium tuosuensis.</title>
        <authorList>
            <person name="Kim K.H."/>
            <person name="Ruan W."/>
            <person name="Kim K.R."/>
            <person name="Baek J.H."/>
            <person name="Jeon C.O."/>
        </authorList>
    </citation>
    <scope>NUCLEOTIDE SEQUENCE [LARGE SCALE GENOMIC DNA]</scope>
    <source>
        <strain evidence="5 6">16-MA</strain>
    </source>
</reference>
<evidence type="ECO:0000256" key="1">
    <source>
        <dbReference type="ARBA" id="ARBA00013139"/>
    </source>
</evidence>
<dbReference type="InterPro" id="IPR005801">
    <property type="entry name" value="ADC_synthase"/>
</dbReference>
<dbReference type="SUPFAM" id="SSF56322">
    <property type="entry name" value="ADC synthase"/>
    <property type="match status" value="1"/>
</dbReference>
<protein>
    <recommendedName>
        <fullName evidence="1">aminodeoxychorismate synthase</fullName>
        <ecNumber evidence="1">2.6.1.85</ecNumber>
    </recommendedName>
</protein>
<feature type="domain" description="Chorismate-utilising enzyme C-terminal" evidence="3">
    <location>
        <begin position="194"/>
        <end position="447"/>
    </location>
</feature>
<sequence>MQQYLIYDAKKVPDPIFSLLSLFEVFAEQPWSMFLDSADASHPNSRYQIMVAEPIATLTSQHGQTILTDEHGAHHYTTDPFKVLDCALKRYFPQVISSELPFHGGALGYFAYDLGRYLEKQPSLAAADIHLPDMALGLYSWALIFDQHSKQLWFTDYTGDAEENWYKLQQRLQAAPQTSSHFQLTSAWQANMSQQQYQEKFAQVQQELLSGNCYQINLAQRFSATYQGDEWQAYKLLREKNAAPFSAFIRIPEGAVISMSPERFIKLTDRQIETKPIKGTRPRGLCPETDQAEADALTLSEKDRAENVMIVDLLRNDLGKVSEAGSVKVPALFAIESFPAVHHLVSTITSTLAAPFSACDLLRGAFPGGSITGAPKISAMHIIEQLEPHRRNVYCGAIGYISSNGNMDTNIAIRTLVCEQGQLHCWAGGGLVADSDADSEYQETLDKVARILPVLSATRSDQDDDVSRAV</sequence>
<dbReference type="InterPro" id="IPR019999">
    <property type="entry name" value="Anth_synth_I-like"/>
</dbReference>
<dbReference type="InterPro" id="IPR005802">
    <property type="entry name" value="ADC_synth_comp_1"/>
</dbReference>
<dbReference type="InterPro" id="IPR006805">
    <property type="entry name" value="Anth_synth_I_N"/>
</dbReference>
<feature type="domain" description="Anthranilate synthase component I N-terminal" evidence="4">
    <location>
        <begin position="18"/>
        <end position="153"/>
    </location>
</feature>
<comment type="caution">
    <text evidence="5">The sequence shown here is derived from an EMBL/GenBank/DDBJ whole genome shotgun (WGS) entry which is preliminary data.</text>
</comment>
<keyword evidence="5" id="KW-0032">Aminotransferase</keyword>
<evidence type="ECO:0000313" key="6">
    <source>
        <dbReference type="Proteomes" id="UP000633814"/>
    </source>
</evidence>
<keyword evidence="2 5" id="KW-0808">Transferase</keyword>
<dbReference type="PANTHER" id="PTHR11236:SF50">
    <property type="entry name" value="AMINODEOXYCHORISMATE SYNTHASE COMPONENT 1"/>
    <property type="match status" value="1"/>
</dbReference>
<dbReference type="Gene3D" id="3.60.120.10">
    <property type="entry name" value="Anthranilate synthase"/>
    <property type="match status" value="1"/>
</dbReference>
<name>A0ABS8C3G6_9ALTE</name>
<dbReference type="EMBL" id="JAEINI020000004">
    <property type="protein sequence ID" value="MCB5226869.1"/>
    <property type="molecule type" value="Genomic_DNA"/>
</dbReference>
<proteinExistence type="predicted"/>
<dbReference type="NCBIfam" id="TIGR00553">
    <property type="entry name" value="pabB"/>
    <property type="match status" value="1"/>
</dbReference>
<accession>A0ABS8C3G6</accession>
<dbReference type="EC" id="2.6.1.85" evidence="1"/>
<evidence type="ECO:0000259" key="3">
    <source>
        <dbReference type="Pfam" id="PF00425"/>
    </source>
</evidence>
<dbReference type="Pfam" id="PF00425">
    <property type="entry name" value="Chorismate_bind"/>
    <property type="match status" value="1"/>
</dbReference>
<keyword evidence="6" id="KW-1185">Reference proteome</keyword>